<gene>
    <name evidence="1" type="ORF">COA96_01370</name>
</gene>
<protein>
    <submittedName>
        <fullName evidence="1">Uncharacterized protein</fullName>
    </submittedName>
</protein>
<dbReference type="Proteomes" id="UP000218327">
    <property type="component" value="Unassembled WGS sequence"/>
</dbReference>
<evidence type="ECO:0000313" key="2">
    <source>
        <dbReference type="Proteomes" id="UP000218327"/>
    </source>
</evidence>
<proteinExistence type="predicted"/>
<comment type="caution">
    <text evidence="1">The sequence shown here is derived from an EMBL/GenBank/DDBJ whole genome shotgun (WGS) entry which is preliminary data.</text>
</comment>
<reference evidence="2" key="1">
    <citation type="submission" date="2017-08" db="EMBL/GenBank/DDBJ databases">
        <title>A dynamic microbial community with high functional redundancy inhabits the cold, oxic subseafloor aquifer.</title>
        <authorList>
            <person name="Tully B.J."/>
            <person name="Wheat C.G."/>
            <person name="Glazer B.T."/>
            <person name="Huber J.A."/>
        </authorList>
    </citation>
    <scope>NUCLEOTIDE SEQUENCE [LARGE SCALE GENOMIC DNA]</scope>
</reference>
<name>A0A2A5BAZ3_9GAMM</name>
<dbReference type="AlphaFoldDB" id="A0A2A5BAZ3"/>
<organism evidence="1 2">
    <name type="scientific">SAR86 cluster bacterium</name>
    <dbReference type="NCBI Taxonomy" id="2030880"/>
    <lineage>
        <taxon>Bacteria</taxon>
        <taxon>Pseudomonadati</taxon>
        <taxon>Pseudomonadota</taxon>
        <taxon>Gammaproteobacteria</taxon>
        <taxon>SAR86 cluster</taxon>
    </lineage>
</organism>
<evidence type="ECO:0000313" key="1">
    <source>
        <dbReference type="EMBL" id="PCJ28186.1"/>
    </source>
</evidence>
<dbReference type="EMBL" id="NVVJ01000003">
    <property type="protein sequence ID" value="PCJ28186.1"/>
    <property type="molecule type" value="Genomic_DNA"/>
</dbReference>
<sequence length="65" mass="7362">MPVNLKYGRRRATFSTKIDSTASVVKLVDTPDSKSTANYVAPASNWQQTIPTRIEKFEDNIPFKM</sequence>
<accession>A0A2A5BAZ3</accession>